<keyword evidence="2" id="KW-1185">Reference proteome</keyword>
<evidence type="ECO:0000313" key="1">
    <source>
        <dbReference type="EMBL" id="GBM89398.1"/>
    </source>
</evidence>
<dbReference type="Proteomes" id="UP000499080">
    <property type="component" value="Unassembled WGS sequence"/>
</dbReference>
<dbReference type="AlphaFoldDB" id="A0A4Y2JIW4"/>
<gene>
    <name evidence="1" type="ORF">AVEN_269804_1</name>
</gene>
<evidence type="ECO:0000313" key="2">
    <source>
        <dbReference type="Proteomes" id="UP000499080"/>
    </source>
</evidence>
<accession>A0A4Y2JIW4</accession>
<sequence length="161" mass="18658">MKEHISIKLVCRCHPIQWKVLPLKLEIPDKAALHHLDERPVWCHPFQPIHLGESFNKDPKHTICRCDPRLLLLRLQLPPPQSDFPRLNLTHIPRPPRVIFAFRREHPSACNDRISLLWPNGLNGKQTMLDFQTFPVYANSHRIFTLTKNSGILCSKKCGVA</sequence>
<protein>
    <submittedName>
        <fullName evidence="1">Uncharacterized protein</fullName>
    </submittedName>
</protein>
<proteinExistence type="predicted"/>
<dbReference type="EMBL" id="BGPR01003536">
    <property type="protein sequence ID" value="GBM89398.1"/>
    <property type="molecule type" value="Genomic_DNA"/>
</dbReference>
<organism evidence="1 2">
    <name type="scientific">Araneus ventricosus</name>
    <name type="common">Orbweaver spider</name>
    <name type="synonym">Epeira ventricosa</name>
    <dbReference type="NCBI Taxonomy" id="182803"/>
    <lineage>
        <taxon>Eukaryota</taxon>
        <taxon>Metazoa</taxon>
        <taxon>Ecdysozoa</taxon>
        <taxon>Arthropoda</taxon>
        <taxon>Chelicerata</taxon>
        <taxon>Arachnida</taxon>
        <taxon>Araneae</taxon>
        <taxon>Araneomorphae</taxon>
        <taxon>Entelegynae</taxon>
        <taxon>Araneoidea</taxon>
        <taxon>Araneidae</taxon>
        <taxon>Araneus</taxon>
    </lineage>
</organism>
<name>A0A4Y2JIW4_ARAVE</name>
<reference evidence="1 2" key="1">
    <citation type="journal article" date="2019" name="Sci. Rep.">
        <title>Orb-weaving spider Araneus ventricosus genome elucidates the spidroin gene catalogue.</title>
        <authorList>
            <person name="Kono N."/>
            <person name="Nakamura H."/>
            <person name="Ohtoshi R."/>
            <person name="Moran D.A.P."/>
            <person name="Shinohara A."/>
            <person name="Yoshida Y."/>
            <person name="Fujiwara M."/>
            <person name="Mori M."/>
            <person name="Tomita M."/>
            <person name="Arakawa K."/>
        </authorList>
    </citation>
    <scope>NUCLEOTIDE SEQUENCE [LARGE SCALE GENOMIC DNA]</scope>
</reference>
<comment type="caution">
    <text evidence="1">The sequence shown here is derived from an EMBL/GenBank/DDBJ whole genome shotgun (WGS) entry which is preliminary data.</text>
</comment>